<dbReference type="Gene3D" id="3.40.50.1000">
    <property type="entry name" value="HAD superfamily/HAD-like"/>
    <property type="match status" value="1"/>
</dbReference>
<reference evidence="2 3" key="1">
    <citation type="submission" date="2016-11" db="EMBL/GenBank/DDBJ databases">
        <title>Draft Genome Sequences of Nine Cyanobacterial Strains from Diverse Habitats.</title>
        <authorList>
            <person name="Zhu T."/>
            <person name="Hou S."/>
            <person name="Lu X."/>
            <person name="Hess W.R."/>
        </authorList>
    </citation>
    <scope>NUCLEOTIDE SEQUENCE [LARGE SCALE GENOMIC DNA]</scope>
    <source>
        <strain evidence="2 3">NIES-593</strain>
    </source>
</reference>
<dbReference type="OrthoDB" id="9816564at2"/>
<evidence type="ECO:0000256" key="1">
    <source>
        <dbReference type="SAM" id="Phobius"/>
    </source>
</evidence>
<keyword evidence="1" id="KW-0472">Membrane</keyword>
<evidence type="ECO:0008006" key="4">
    <source>
        <dbReference type="Google" id="ProtNLM"/>
    </source>
</evidence>
<evidence type="ECO:0000313" key="2">
    <source>
        <dbReference type="EMBL" id="OKH23790.1"/>
    </source>
</evidence>
<keyword evidence="3" id="KW-1185">Reference proteome</keyword>
<accession>A0A1U7HJM3</accession>
<dbReference type="AlphaFoldDB" id="A0A1U7HJM3"/>
<dbReference type="InterPro" id="IPR036412">
    <property type="entry name" value="HAD-like_sf"/>
</dbReference>
<name>A0A1U7HJM3_9CYAN</name>
<comment type="caution">
    <text evidence="2">The sequence shown here is derived from an EMBL/GenBank/DDBJ whole genome shotgun (WGS) entry which is preliminary data.</text>
</comment>
<organism evidence="2 3">
    <name type="scientific">Hydrococcus rivularis NIES-593</name>
    <dbReference type="NCBI Taxonomy" id="1921803"/>
    <lineage>
        <taxon>Bacteria</taxon>
        <taxon>Bacillati</taxon>
        <taxon>Cyanobacteriota</taxon>
        <taxon>Cyanophyceae</taxon>
        <taxon>Pleurocapsales</taxon>
        <taxon>Hydrococcaceae</taxon>
        <taxon>Hydrococcus</taxon>
    </lineage>
</organism>
<keyword evidence="1" id="KW-1133">Transmembrane helix</keyword>
<protein>
    <recommendedName>
        <fullName evidence="4">Hydrolase</fullName>
    </recommendedName>
</protein>
<dbReference type="Gene3D" id="1.10.150.400">
    <property type="match status" value="1"/>
</dbReference>
<dbReference type="Proteomes" id="UP000186868">
    <property type="component" value="Unassembled WGS sequence"/>
</dbReference>
<sequence length="662" mass="77440">MKTVVHSFDVFDTVLVRIWAKPTDLFWELGNQLQRKNLITISVEAWMNLRVEAERQARKKSVTEEVTIEEIYKPLAEYLDWSPDTVARVIQQEINLELLSLRPVPEIKKRIQELHQCRERIIYISDMYLPKEAIELFLQKNQLWEDGDRLYLSSEMGLTKASRKLFELCLDKECLKPYQLTHIGDNLYSDVKVPKKLGIQTKYFAQTHLNRYEKLVAETIDVPLKFRSLLAGTSRLTRLQCQENSLHKKVIWDTAASAIAPILFGFVYWCLEQAQRLGRKRLYFVARDGQVLLKIAKIICHNWNYEIDCRYLYGSRQAWHFPAIQEITEKELDWIFDPTLFLSVNLVCERVNLNPEEIKDCLVKNGFLEEVWNTNLNKRQREALKSIFQKVEICDRIVARAKEYRLNAIGYFCEEGLGDGVPFGIVDIGWNGRLQRSLSNLLATVDMYPEDGVCGFYFGLSQRLKAYPTDRLLAYFSDPDRPLERDYLCSHRGLIEVLVSADHGSTVKFEKSSDSYRPILRSKQNELAIEWGIETYQRVLEEWVDNFTLKVNKSLCKANYFLRISELLMTTFFEHPTPEEAQTFGSFLLSEDQTETIYHRIAPYYHIHEAIKLLILRKNKSNFAWLPASALISGSIASFFLKLYLIQSKFKRYIKAIKFQSK</sequence>
<gene>
    <name evidence="2" type="ORF">NIES593_09025</name>
</gene>
<dbReference type="EMBL" id="MRCB01000008">
    <property type="protein sequence ID" value="OKH23790.1"/>
    <property type="molecule type" value="Genomic_DNA"/>
</dbReference>
<dbReference type="SUPFAM" id="SSF56784">
    <property type="entry name" value="HAD-like"/>
    <property type="match status" value="1"/>
</dbReference>
<dbReference type="STRING" id="1921803.NIES593_09025"/>
<feature type="transmembrane region" description="Helical" evidence="1">
    <location>
        <begin position="623"/>
        <end position="645"/>
    </location>
</feature>
<dbReference type="RefSeq" id="WP_073599262.1">
    <property type="nucleotide sequence ID" value="NZ_MRCB01000008.1"/>
</dbReference>
<proteinExistence type="predicted"/>
<evidence type="ECO:0000313" key="3">
    <source>
        <dbReference type="Proteomes" id="UP000186868"/>
    </source>
</evidence>
<keyword evidence="1" id="KW-0812">Transmembrane</keyword>
<dbReference type="InterPro" id="IPR023214">
    <property type="entry name" value="HAD_sf"/>
</dbReference>